<evidence type="ECO:0000313" key="2">
    <source>
        <dbReference type="Proteomes" id="UP000264217"/>
    </source>
</evidence>
<sequence length="92" mass="10391">MRRSIFILLVCIAACGCSLKNNYPLGTSEAEFTRKNKMLIELAEKSTERTVYKKTTATGDLLYYYFVDGKLVRIDEGIQQPTVVVEHVNGVK</sequence>
<gene>
    <name evidence="1" type="ORF">D0C36_19130</name>
</gene>
<accession>A0A372NR21</accession>
<evidence type="ECO:0008006" key="3">
    <source>
        <dbReference type="Google" id="ProtNLM"/>
    </source>
</evidence>
<evidence type="ECO:0000313" key="1">
    <source>
        <dbReference type="EMBL" id="RFZ91057.1"/>
    </source>
</evidence>
<dbReference type="Proteomes" id="UP000264217">
    <property type="component" value="Unassembled WGS sequence"/>
</dbReference>
<dbReference type="OrthoDB" id="798101at2"/>
<reference evidence="1 2" key="1">
    <citation type="submission" date="2018-08" db="EMBL/GenBank/DDBJ databases">
        <title>Mucilaginibacter sp. MYSH2.</title>
        <authorList>
            <person name="Seo T."/>
        </authorList>
    </citation>
    <scope>NUCLEOTIDE SEQUENCE [LARGE SCALE GENOMIC DNA]</scope>
    <source>
        <strain evidence="1 2">MYSH2</strain>
    </source>
</reference>
<keyword evidence="2" id="KW-1185">Reference proteome</keyword>
<proteinExistence type="predicted"/>
<dbReference type="RefSeq" id="WP_117393259.1">
    <property type="nucleotide sequence ID" value="NZ_QWDC01000003.1"/>
</dbReference>
<protein>
    <recommendedName>
        <fullName evidence="3">Outer membrane protein assembly factor BamE</fullName>
    </recommendedName>
</protein>
<name>A0A372NR21_9SPHI</name>
<dbReference type="PROSITE" id="PS51257">
    <property type="entry name" value="PROKAR_LIPOPROTEIN"/>
    <property type="match status" value="1"/>
</dbReference>
<dbReference type="EMBL" id="QWDC01000003">
    <property type="protein sequence ID" value="RFZ91057.1"/>
    <property type="molecule type" value="Genomic_DNA"/>
</dbReference>
<comment type="caution">
    <text evidence="1">The sequence shown here is derived from an EMBL/GenBank/DDBJ whole genome shotgun (WGS) entry which is preliminary data.</text>
</comment>
<organism evidence="1 2">
    <name type="scientific">Mucilaginibacter conchicola</name>
    <dbReference type="NCBI Taxonomy" id="2303333"/>
    <lineage>
        <taxon>Bacteria</taxon>
        <taxon>Pseudomonadati</taxon>
        <taxon>Bacteroidota</taxon>
        <taxon>Sphingobacteriia</taxon>
        <taxon>Sphingobacteriales</taxon>
        <taxon>Sphingobacteriaceae</taxon>
        <taxon>Mucilaginibacter</taxon>
    </lineage>
</organism>
<dbReference type="AlphaFoldDB" id="A0A372NR21"/>